<proteinExistence type="predicted"/>
<gene>
    <name evidence="1" type="ORF">Goshw_024454</name>
</gene>
<feature type="non-terminal residue" evidence="1">
    <location>
        <position position="1"/>
    </location>
</feature>
<dbReference type="AlphaFoldDB" id="A0A7J9MV05"/>
<comment type="caution">
    <text evidence="1">The sequence shown here is derived from an EMBL/GenBank/DDBJ whole genome shotgun (WGS) entry which is preliminary data.</text>
</comment>
<name>A0A7J9MV05_GOSSC</name>
<evidence type="ECO:0000313" key="1">
    <source>
        <dbReference type="EMBL" id="MBA0874953.1"/>
    </source>
</evidence>
<evidence type="ECO:0000313" key="2">
    <source>
        <dbReference type="Proteomes" id="UP000593576"/>
    </source>
</evidence>
<feature type="non-terminal residue" evidence="1">
    <location>
        <position position="23"/>
    </location>
</feature>
<dbReference type="EMBL" id="JABFAF010000013">
    <property type="protein sequence ID" value="MBA0874953.1"/>
    <property type="molecule type" value="Genomic_DNA"/>
</dbReference>
<reference evidence="1 2" key="1">
    <citation type="journal article" date="2019" name="Genome Biol. Evol.">
        <title>Insights into the evolution of the New World diploid cottons (Gossypium, subgenus Houzingenia) based on genome sequencing.</title>
        <authorList>
            <person name="Grover C.E."/>
            <person name="Arick M.A. 2nd"/>
            <person name="Thrash A."/>
            <person name="Conover J.L."/>
            <person name="Sanders W.S."/>
            <person name="Peterson D.G."/>
            <person name="Frelichowski J.E."/>
            <person name="Scheffler J.A."/>
            <person name="Scheffler B.E."/>
            <person name="Wendel J.F."/>
        </authorList>
    </citation>
    <scope>NUCLEOTIDE SEQUENCE [LARGE SCALE GENOMIC DNA]</scope>
    <source>
        <strain evidence="1">1</strain>
        <tissue evidence="1">Leaf</tissue>
    </source>
</reference>
<organism evidence="1 2">
    <name type="scientific">Gossypium schwendimanii</name>
    <name type="common">Cotton</name>
    <dbReference type="NCBI Taxonomy" id="34291"/>
    <lineage>
        <taxon>Eukaryota</taxon>
        <taxon>Viridiplantae</taxon>
        <taxon>Streptophyta</taxon>
        <taxon>Embryophyta</taxon>
        <taxon>Tracheophyta</taxon>
        <taxon>Spermatophyta</taxon>
        <taxon>Magnoliopsida</taxon>
        <taxon>eudicotyledons</taxon>
        <taxon>Gunneridae</taxon>
        <taxon>Pentapetalae</taxon>
        <taxon>rosids</taxon>
        <taxon>malvids</taxon>
        <taxon>Malvales</taxon>
        <taxon>Malvaceae</taxon>
        <taxon>Malvoideae</taxon>
        <taxon>Gossypium</taxon>
    </lineage>
</organism>
<protein>
    <submittedName>
        <fullName evidence="1">Uncharacterized protein</fullName>
    </submittedName>
</protein>
<sequence length="23" mass="2572">TARNSILKQSQELIAFTSLQPLL</sequence>
<keyword evidence="2" id="KW-1185">Reference proteome</keyword>
<dbReference type="Proteomes" id="UP000593576">
    <property type="component" value="Unassembled WGS sequence"/>
</dbReference>
<accession>A0A7J9MV05</accession>